<dbReference type="RefSeq" id="WP_090740532.1">
    <property type="nucleotide sequence ID" value="NZ_FMVT01000002.1"/>
</dbReference>
<dbReference type="InterPro" id="IPR001543">
    <property type="entry name" value="FliN-like_C"/>
</dbReference>
<organism evidence="3 4">
    <name type="scientific">Paracoccus tibetensis</name>
    <dbReference type="NCBI Taxonomy" id="336292"/>
    <lineage>
        <taxon>Bacteria</taxon>
        <taxon>Pseudomonadati</taxon>
        <taxon>Pseudomonadota</taxon>
        <taxon>Alphaproteobacteria</taxon>
        <taxon>Rhodobacterales</taxon>
        <taxon>Paracoccaceae</taxon>
        <taxon>Paracoccus</taxon>
    </lineage>
</organism>
<evidence type="ECO:0000259" key="2">
    <source>
        <dbReference type="Pfam" id="PF01052"/>
    </source>
</evidence>
<dbReference type="AlphaFoldDB" id="A0A1G5DHU7"/>
<evidence type="ECO:0000256" key="1">
    <source>
        <dbReference type="SAM" id="MobiDB-lite"/>
    </source>
</evidence>
<sequence>MTSQQTDAEQDAMSGAGGVLRQLLARRQAETKRGRPPELPRQTPSTPSRAAATAFGRVAERLHALPVQPLDVTAGALTLAELIELLPDRPLLGILQGPGETLGAVALCPEAVTALIEIQTLGRVTTREGERRRPTRSEALLCTDFINALLTELREELCSLPGFESMGAFRFVTAVDEARSLSLLLDHDAFRSLDFQMRLGAPASRDGRLLLALPQPETQSRPAPTAAPTAIPQLEAPSEAPAAGAAEPEDIASAVREASVEVVGVLCRRRITLGELRALTEGRLLMLPRARLTDARVETVDGQLLAQGRLGEAAGCHAIRLGAPAEEAASLHAGGAMLDGIGGPAAGFVPGLLPEGDDPFRLQMGDGGGLGGDLDLPEGRIAS</sequence>
<dbReference type="OrthoDB" id="7824563at2"/>
<gene>
    <name evidence="3" type="ORF">SAMN05660710_00815</name>
</gene>
<evidence type="ECO:0000313" key="3">
    <source>
        <dbReference type="EMBL" id="SCY14295.1"/>
    </source>
</evidence>
<keyword evidence="3" id="KW-0966">Cell projection</keyword>
<dbReference type="Gene3D" id="2.30.330.10">
    <property type="entry name" value="SpoA-like"/>
    <property type="match status" value="1"/>
</dbReference>
<dbReference type="Proteomes" id="UP000199502">
    <property type="component" value="Unassembled WGS sequence"/>
</dbReference>
<keyword evidence="3" id="KW-0969">Cilium</keyword>
<feature type="domain" description="Flagellar motor switch protein FliN-like C-terminal" evidence="2">
    <location>
        <begin position="254"/>
        <end position="321"/>
    </location>
</feature>
<dbReference type="InterPro" id="IPR036429">
    <property type="entry name" value="SpoA-like_sf"/>
</dbReference>
<dbReference type="STRING" id="336292.SAMN05660710_00815"/>
<protein>
    <submittedName>
        <fullName evidence="3">Flagellar motor switch protein FliM</fullName>
    </submittedName>
</protein>
<feature type="compositionally biased region" description="Basic and acidic residues" evidence="1">
    <location>
        <begin position="27"/>
        <end position="38"/>
    </location>
</feature>
<dbReference type="Pfam" id="PF01052">
    <property type="entry name" value="FliMN_C"/>
    <property type="match status" value="1"/>
</dbReference>
<accession>A0A1G5DHU7</accession>
<dbReference type="SUPFAM" id="SSF101801">
    <property type="entry name" value="Surface presentation of antigens (SPOA)"/>
    <property type="match status" value="1"/>
</dbReference>
<keyword evidence="3" id="KW-0282">Flagellum</keyword>
<reference evidence="3 4" key="1">
    <citation type="submission" date="2016-10" db="EMBL/GenBank/DDBJ databases">
        <authorList>
            <person name="de Groot N.N."/>
        </authorList>
    </citation>
    <scope>NUCLEOTIDE SEQUENCE [LARGE SCALE GENOMIC DNA]</scope>
    <source>
        <strain evidence="3 4">CGMCC 1.8925</strain>
    </source>
</reference>
<proteinExistence type="predicted"/>
<dbReference type="EMBL" id="FMVT01000002">
    <property type="protein sequence ID" value="SCY14295.1"/>
    <property type="molecule type" value="Genomic_DNA"/>
</dbReference>
<keyword evidence="4" id="KW-1185">Reference proteome</keyword>
<evidence type="ECO:0000313" key="4">
    <source>
        <dbReference type="Proteomes" id="UP000199502"/>
    </source>
</evidence>
<feature type="region of interest" description="Disordered" evidence="1">
    <location>
        <begin position="1"/>
        <end position="51"/>
    </location>
</feature>
<name>A0A1G5DHU7_9RHOB</name>
<feature type="region of interest" description="Disordered" evidence="1">
    <location>
        <begin position="364"/>
        <end position="383"/>
    </location>
</feature>